<reference evidence="4 5" key="1">
    <citation type="journal article" date="2010" name="Science">
        <title>Genomic analysis of organismal complexity in the multicellular green alga Volvox carteri.</title>
        <authorList>
            <person name="Prochnik S.E."/>
            <person name="Umen J."/>
            <person name="Nedelcu A.M."/>
            <person name="Hallmann A."/>
            <person name="Miller S.M."/>
            <person name="Nishii I."/>
            <person name="Ferris P."/>
            <person name="Kuo A."/>
            <person name="Mitros T."/>
            <person name="Fritz-Laylin L.K."/>
            <person name="Hellsten U."/>
            <person name="Chapman J."/>
            <person name="Simakov O."/>
            <person name="Rensing S.A."/>
            <person name="Terry A."/>
            <person name="Pangilinan J."/>
            <person name="Kapitonov V."/>
            <person name="Jurka J."/>
            <person name="Salamov A."/>
            <person name="Shapiro H."/>
            <person name="Schmutz J."/>
            <person name="Grimwood J."/>
            <person name="Lindquist E."/>
            <person name="Lucas S."/>
            <person name="Grigoriev I.V."/>
            <person name="Schmitt R."/>
            <person name="Kirk D."/>
            <person name="Rokhsar D.S."/>
        </authorList>
    </citation>
    <scope>NUCLEOTIDE SEQUENCE [LARGE SCALE GENOMIC DNA]</scope>
    <source>
        <strain evidence="5">f. Nagariensis / Eve</strain>
    </source>
</reference>
<keyword evidence="5" id="KW-1185">Reference proteome</keyword>
<feature type="compositionally biased region" description="Polar residues" evidence="2">
    <location>
        <begin position="21"/>
        <end position="35"/>
    </location>
</feature>
<dbReference type="Gene3D" id="3.40.50.300">
    <property type="entry name" value="P-loop containing nucleotide triphosphate hydrolases"/>
    <property type="match status" value="1"/>
</dbReference>
<evidence type="ECO:0000313" key="5">
    <source>
        <dbReference type="Proteomes" id="UP000001058"/>
    </source>
</evidence>
<dbReference type="GeneID" id="9624296"/>
<dbReference type="InterPro" id="IPR052654">
    <property type="entry name" value="CS_Sulfotransferase"/>
</dbReference>
<proteinExistence type="inferred from homology"/>
<dbReference type="KEGG" id="vcn:VOLCADRAFT_85926"/>
<dbReference type="EMBL" id="GL378323">
    <property type="protein sequence ID" value="EFJ53051.1"/>
    <property type="molecule type" value="Genomic_DNA"/>
</dbReference>
<feature type="region of interest" description="Disordered" evidence="2">
    <location>
        <begin position="1"/>
        <end position="35"/>
    </location>
</feature>
<protein>
    <recommendedName>
        <fullName evidence="1">Sulfotransferase</fullName>
        <ecNumber evidence="1">2.8.2.-</ecNumber>
    </recommendedName>
</protein>
<sequence>MRPVRLGAKISAEKDQGQGHTGSADTSSSGTQSTAKHTVVDVVRLRKAAKVLDPEVMEQVPDTFLSEVKNPCWNTSNGDFRCLPYFYVTGMFHAGAMSISTKLMQHPDVVVDACSGCQFWGEEGKTMAFYLDNMKEAPKAIRQNPDTKVLMDSSASTFAFYWAAAGKAHRGYADAMKPCYRACVELFNTEKVPVGTCMSQRCYNTSVAADSKRATDAGIDWETEAHNPLLVRAVYGDKMPKMILVARDPIARLYSAFHGYPHYHGKYGKSSSGFTAYVEEQVAAFRACAQDFGEAPCALYFEALSHREEQVYFHADQLMRGMYGLFLEIWYRFIPPSNWMVVHSDDLFQRPKETMAKLVDFLGLTKVDDATLTRMASAGTPQSFTRGQEPVQPRARQLLMELYKPYNTKLAQLTGDRRYEKWNEQPASH</sequence>
<feature type="domain" description="Sulfotransferase" evidence="3">
    <location>
        <begin position="237"/>
        <end position="366"/>
    </location>
</feature>
<dbReference type="EC" id="2.8.2.-" evidence="1"/>
<organism evidence="5">
    <name type="scientific">Volvox carteri f. nagariensis</name>
    <dbReference type="NCBI Taxonomy" id="3068"/>
    <lineage>
        <taxon>Eukaryota</taxon>
        <taxon>Viridiplantae</taxon>
        <taxon>Chlorophyta</taxon>
        <taxon>core chlorophytes</taxon>
        <taxon>Chlorophyceae</taxon>
        <taxon>CS clade</taxon>
        <taxon>Chlamydomonadales</taxon>
        <taxon>Volvocaceae</taxon>
        <taxon>Volvox</taxon>
    </lineage>
</organism>
<keyword evidence="1" id="KW-0808">Transferase</keyword>
<dbReference type="PANTHER" id="PTHR15723:SF0">
    <property type="entry name" value="CARBOHYDRATE SULFOTRANSFERASE 15"/>
    <property type="match status" value="1"/>
</dbReference>
<dbReference type="STRING" id="3068.D8THD3"/>
<evidence type="ECO:0000313" key="4">
    <source>
        <dbReference type="EMBL" id="EFJ53051.1"/>
    </source>
</evidence>
<evidence type="ECO:0000256" key="1">
    <source>
        <dbReference type="RuleBase" id="RU361155"/>
    </source>
</evidence>
<dbReference type="SUPFAM" id="SSF52540">
    <property type="entry name" value="P-loop containing nucleoside triphosphate hydrolases"/>
    <property type="match status" value="1"/>
</dbReference>
<dbReference type="GO" id="GO:0050659">
    <property type="term" value="F:N-acetylgalactosamine 4-sulfate 6-O-sulfotransferase activity"/>
    <property type="evidence" value="ECO:0007669"/>
    <property type="project" value="TreeGrafter"/>
</dbReference>
<dbReference type="PANTHER" id="PTHR15723">
    <property type="entry name" value="CARBOHYDRATE SULFOTRANSFERASE 15"/>
    <property type="match status" value="1"/>
</dbReference>
<dbReference type="InterPro" id="IPR000863">
    <property type="entry name" value="Sulfotransferase_dom"/>
</dbReference>
<dbReference type="AlphaFoldDB" id="D8THD3"/>
<dbReference type="Proteomes" id="UP000001058">
    <property type="component" value="Unassembled WGS sequence"/>
</dbReference>
<dbReference type="RefSeq" id="XP_002946056.1">
    <property type="nucleotide sequence ID" value="XM_002946010.1"/>
</dbReference>
<name>D8THD3_VOLCA</name>
<dbReference type="GO" id="GO:0019319">
    <property type="term" value="P:hexose biosynthetic process"/>
    <property type="evidence" value="ECO:0007669"/>
    <property type="project" value="TreeGrafter"/>
</dbReference>
<evidence type="ECO:0000256" key="2">
    <source>
        <dbReference type="SAM" id="MobiDB-lite"/>
    </source>
</evidence>
<dbReference type="OrthoDB" id="526228at2759"/>
<dbReference type="Pfam" id="PF00685">
    <property type="entry name" value="Sulfotransfer_1"/>
    <property type="match status" value="1"/>
</dbReference>
<comment type="similarity">
    <text evidence="1">Belongs to the sulfotransferase 1 family.</text>
</comment>
<dbReference type="eggNOG" id="ENOG502S662">
    <property type="taxonomic scope" value="Eukaryota"/>
</dbReference>
<dbReference type="InParanoid" id="D8THD3"/>
<evidence type="ECO:0000259" key="3">
    <source>
        <dbReference type="Pfam" id="PF00685"/>
    </source>
</evidence>
<gene>
    <name evidence="4" type="ORF">VOLCADRAFT_85926</name>
</gene>
<dbReference type="InterPro" id="IPR027417">
    <property type="entry name" value="P-loop_NTPase"/>
</dbReference>
<accession>D8THD3</accession>